<dbReference type="GO" id="GO:0046872">
    <property type="term" value="F:metal ion binding"/>
    <property type="evidence" value="ECO:0007669"/>
    <property type="project" value="UniProtKB-KW"/>
</dbReference>
<keyword evidence="4" id="KW-0479">Metal-binding</keyword>
<dbReference type="InterPro" id="IPR012675">
    <property type="entry name" value="Beta-grasp_dom_sf"/>
</dbReference>
<dbReference type="AlphaFoldDB" id="A0A9C7UUG1"/>
<feature type="domain" description="2Fe-2S ferredoxin-type" evidence="9">
    <location>
        <begin position="57"/>
        <end position="148"/>
    </location>
</feature>
<evidence type="ECO:0000256" key="2">
    <source>
        <dbReference type="ARBA" id="ARBA00022448"/>
    </source>
</evidence>
<dbReference type="InterPro" id="IPR001041">
    <property type="entry name" value="2Fe-2S_ferredoxin-type"/>
</dbReference>
<keyword evidence="3" id="KW-0001">2Fe-2S</keyword>
<name>A0A9C7UUG1_9RHOD</name>
<keyword evidence="7" id="KW-0411">Iron-sulfur</keyword>
<evidence type="ECO:0000256" key="6">
    <source>
        <dbReference type="ARBA" id="ARBA00023004"/>
    </source>
</evidence>
<dbReference type="SUPFAM" id="SSF54292">
    <property type="entry name" value="2Fe-2S ferredoxin-like"/>
    <property type="match status" value="1"/>
</dbReference>
<protein>
    <recommendedName>
        <fullName evidence="9">2Fe-2S ferredoxin-type domain-containing protein</fullName>
    </recommendedName>
</protein>
<dbReference type="Gene3D" id="3.10.20.30">
    <property type="match status" value="1"/>
</dbReference>
<keyword evidence="6" id="KW-0408">Iron</keyword>
<reference evidence="10" key="1">
    <citation type="journal article" date="2022" name="Proc. Natl. Acad. Sci. U.S.A.">
        <title>Life cycle and functional genomics of the unicellular red alga Galdieria for elucidating algal and plant evolution and industrial use.</title>
        <authorList>
            <person name="Hirooka S."/>
            <person name="Itabashi T."/>
            <person name="Ichinose T.M."/>
            <person name="Onuma R."/>
            <person name="Fujiwara T."/>
            <person name="Yamashita S."/>
            <person name="Jong L.W."/>
            <person name="Tomita R."/>
            <person name="Iwane A.H."/>
            <person name="Miyagishima S.Y."/>
        </authorList>
    </citation>
    <scope>NUCLEOTIDE SEQUENCE</scope>
    <source>
        <strain evidence="10">NBRC 102759</strain>
    </source>
</reference>
<evidence type="ECO:0000313" key="10">
    <source>
        <dbReference type="EMBL" id="GJQ15896.1"/>
    </source>
</evidence>
<comment type="caution">
    <text evidence="10">The sequence shown here is derived from an EMBL/GenBank/DDBJ whole genome shotgun (WGS) entry which is preliminary data.</text>
</comment>
<dbReference type="CDD" id="cd00207">
    <property type="entry name" value="fer2"/>
    <property type="match status" value="1"/>
</dbReference>
<evidence type="ECO:0000256" key="5">
    <source>
        <dbReference type="ARBA" id="ARBA00022982"/>
    </source>
</evidence>
<keyword evidence="11" id="KW-1185">Reference proteome</keyword>
<dbReference type="PANTHER" id="PTHR43112:SF3">
    <property type="entry name" value="FERREDOXIN-2, CHLOROPLASTIC"/>
    <property type="match status" value="1"/>
</dbReference>
<comment type="cofactor">
    <cofactor evidence="8">
        <name>[2Fe-2S] cluster</name>
        <dbReference type="ChEBI" id="CHEBI:190135"/>
    </cofactor>
</comment>
<accession>A0A9C7UUG1</accession>
<sequence>MMAFLTCINYAVKTPAKKWNPEQRNGFHRQYKIKPLSKQKLNPSFFMTVTYPSTTVCELTVLYGEQKIKKIQVEQGQTLLEAMEGSGLPADSSCRAGVCMTCAVKLLEGEVDNEEAALASEAREAGFILACSAYPLSPKVKIEINHGDDAYEIQYGKFEYKE</sequence>
<evidence type="ECO:0000256" key="8">
    <source>
        <dbReference type="ARBA" id="ARBA00034078"/>
    </source>
</evidence>
<dbReference type="EMBL" id="BQMJ01000077">
    <property type="protein sequence ID" value="GJQ15896.1"/>
    <property type="molecule type" value="Genomic_DNA"/>
</dbReference>
<dbReference type="OrthoDB" id="1885901at2759"/>
<keyword evidence="2" id="KW-0813">Transport</keyword>
<organism evidence="10 11">
    <name type="scientific">Galdieria partita</name>
    <dbReference type="NCBI Taxonomy" id="83374"/>
    <lineage>
        <taxon>Eukaryota</taxon>
        <taxon>Rhodophyta</taxon>
        <taxon>Bangiophyceae</taxon>
        <taxon>Galdieriales</taxon>
        <taxon>Galdieriaceae</taxon>
        <taxon>Galdieria</taxon>
    </lineage>
</organism>
<dbReference type="GO" id="GO:0051537">
    <property type="term" value="F:2 iron, 2 sulfur cluster binding"/>
    <property type="evidence" value="ECO:0007669"/>
    <property type="project" value="UniProtKB-KW"/>
</dbReference>
<dbReference type="Pfam" id="PF00111">
    <property type="entry name" value="Fer2"/>
    <property type="match status" value="1"/>
</dbReference>
<reference evidence="10" key="2">
    <citation type="submission" date="2022-01" db="EMBL/GenBank/DDBJ databases">
        <authorList>
            <person name="Hirooka S."/>
            <person name="Miyagishima S.Y."/>
        </authorList>
    </citation>
    <scope>NUCLEOTIDE SEQUENCE</scope>
    <source>
        <strain evidence="10">NBRC 102759</strain>
    </source>
</reference>
<dbReference type="Proteomes" id="UP001061958">
    <property type="component" value="Unassembled WGS sequence"/>
</dbReference>
<evidence type="ECO:0000259" key="9">
    <source>
        <dbReference type="PROSITE" id="PS51085"/>
    </source>
</evidence>
<dbReference type="PROSITE" id="PS51085">
    <property type="entry name" value="2FE2S_FER_2"/>
    <property type="match status" value="1"/>
</dbReference>
<evidence type="ECO:0000256" key="1">
    <source>
        <dbReference type="ARBA" id="ARBA00007874"/>
    </source>
</evidence>
<evidence type="ECO:0000256" key="3">
    <source>
        <dbReference type="ARBA" id="ARBA00022714"/>
    </source>
</evidence>
<evidence type="ECO:0000313" key="11">
    <source>
        <dbReference type="Proteomes" id="UP001061958"/>
    </source>
</evidence>
<dbReference type="InterPro" id="IPR036010">
    <property type="entry name" value="2Fe-2S_ferredoxin-like_sf"/>
</dbReference>
<evidence type="ECO:0000256" key="7">
    <source>
        <dbReference type="ARBA" id="ARBA00023014"/>
    </source>
</evidence>
<dbReference type="PANTHER" id="PTHR43112">
    <property type="entry name" value="FERREDOXIN"/>
    <property type="match status" value="1"/>
</dbReference>
<gene>
    <name evidence="10" type="ORF">GpartN1_g7687.t1</name>
</gene>
<proteinExistence type="inferred from homology"/>
<comment type="similarity">
    <text evidence="1">Belongs to the 2Fe2S plant-type ferredoxin family.</text>
</comment>
<keyword evidence="5" id="KW-0249">Electron transport</keyword>
<evidence type="ECO:0000256" key="4">
    <source>
        <dbReference type="ARBA" id="ARBA00022723"/>
    </source>
</evidence>